<dbReference type="EMBL" id="FNBL01000003">
    <property type="protein sequence ID" value="SDF32392.1"/>
    <property type="molecule type" value="Genomic_DNA"/>
</dbReference>
<reference evidence="1 2" key="1">
    <citation type="submission" date="2016-10" db="EMBL/GenBank/DDBJ databases">
        <authorList>
            <person name="de Groot N.N."/>
        </authorList>
    </citation>
    <scope>NUCLEOTIDE SEQUENCE [LARGE SCALE GENOMIC DNA]</scope>
    <source>
        <strain evidence="1 2">DSM 27375</strain>
    </source>
</reference>
<gene>
    <name evidence="1" type="ORF">SAMN04488117_103334</name>
</gene>
<proteinExistence type="predicted"/>
<sequence length="213" mass="24514">MQTEGTILIGDKVKKFIDSRLDGQDLPKDLSTLLAVVAGDPEFEEDGNNPLNIIWAELLWTDRKYPLLDHDYINDVDRANPDIMANVRAMQDTDKKLKFVIQCEDTSLIGYWQPDPETPLEQCALFWLNTEGQYYLTEGKTLSETLAYRALVDGDEDAFRSLLDAFERLGIPVPEADETSIFADMEFRATKVGETPENFRNQRYEYYRSLQKI</sequence>
<evidence type="ECO:0000313" key="1">
    <source>
        <dbReference type="EMBL" id="SDF32392.1"/>
    </source>
</evidence>
<dbReference type="Proteomes" id="UP000182284">
    <property type="component" value="Unassembled WGS sequence"/>
</dbReference>
<evidence type="ECO:0000313" key="2">
    <source>
        <dbReference type="Proteomes" id="UP000182284"/>
    </source>
</evidence>
<organism evidence="1 2">
    <name type="scientific">Celeribacter baekdonensis</name>
    <dbReference type="NCBI Taxonomy" id="875171"/>
    <lineage>
        <taxon>Bacteria</taxon>
        <taxon>Pseudomonadati</taxon>
        <taxon>Pseudomonadota</taxon>
        <taxon>Alphaproteobacteria</taxon>
        <taxon>Rhodobacterales</taxon>
        <taxon>Roseobacteraceae</taxon>
        <taxon>Celeribacter</taxon>
    </lineage>
</organism>
<name>A0A1G7K5I2_9RHOB</name>
<dbReference type="AlphaFoldDB" id="A0A1G7K5I2"/>
<accession>A0A1G7K5I2</accession>
<protein>
    <submittedName>
        <fullName evidence="1">Uncharacterized protein</fullName>
    </submittedName>
</protein>